<dbReference type="EMBL" id="BONQ01000081">
    <property type="protein sequence ID" value="GIG47097.1"/>
    <property type="molecule type" value="Genomic_DNA"/>
</dbReference>
<gene>
    <name evidence="2" type="ORF">Dsi01nite_051380</name>
</gene>
<evidence type="ECO:0000313" key="2">
    <source>
        <dbReference type="EMBL" id="GIG47097.1"/>
    </source>
</evidence>
<protein>
    <recommendedName>
        <fullName evidence="4">LysE family transporter</fullName>
    </recommendedName>
</protein>
<proteinExistence type="predicted"/>
<organism evidence="2 3">
    <name type="scientific">Dactylosporangium siamense</name>
    <dbReference type="NCBI Taxonomy" id="685454"/>
    <lineage>
        <taxon>Bacteria</taxon>
        <taxon>Bacillati</taxon>
        <taxon>Actinomycetota</taxon>
        <taxon>Actinomycetes</taxon>
        <taxon>Micromonosporales</taxon>
        <taxon>Micromonosporaceae</taxon>
        <taxon>Dactylosporangium</taxon>
    </lineage>
</organism>
<feature type="transmembrane region" description="Helical" evidence="1">
    <location>
        <begin position="30"/>
        <end position="48"/>
    </location>
</feature>
<keyword evidence="1" id="KW-0472">Membrane</keyword>
<reference evidence="2" key="1">
    <citation type="submission" date="2021-01" db="EMBL/GenBank/DDBJ databases">
        <title>Whole genome shotgun sequence of Dactylosporangium siamense NBRC 106093.</title>
        <authorList>
            <person name="Komaki H."/>
            <person name="Tamura T."/>
        </authorList>
    </citation>
    <scope>NUCLEOTIDE SEQUENCE</scope>
    <source>
        <strain evidence="2">NBRC 106093</strain>
    </source>
</reference>
<dbReference type="AlphaFoldDB" id="A0A919U9N8"/>
<evidence type="ECO:0000256" key="1">
    <source>
        <dbReference type="SAM" id="Phobius"/>
    </source>
</evidence>
<name>A0A919U9N8_9ACTN</name>
<keyword evidence="1" id="KW-1133">Transmembrane helix</keyword>
<accession>A0A919U9N8</accession>
<keyword evidence="1" id="KW-0812">Transmembrane</keyword>
<evidence type="ECO:0008006" key="4">
    <source>
        <dbReference type="Google" id="ProtNLM"/>
    </source>
</evidence>
<dbReference type="RefSeq" id="WP_203848838.1">
    <property type="nucleotide sequence ID" value="NZ_BAAAVW010000017.1"/>
</dbReference>
<comment type="caution">
    <text evidence="2">The sequence shown here is derived from an EMBL/GenBank/DDBJ whole genome shotgun (WGS) entry which is preliminary data.</text>
</comment>
<evidence type="ECO:0000313" key="3">
    <source>
        <dbReference type="Proteomes" id="UP000660611"/>
    </source>
</evidence>
<keyword evidence="3" id="KW-1185">Reference proteome</keyword>
<sequence length="49" mass="5161">MVGLLVDAVIGVTAGRLGRWLRRRASAQTILNRIAGTVFIALAVQLAAT</sequence>
<dbReference type="Proteomes" id="UP000660611">
    <property type="component" value="Unassembled WGS sequence"/>
</dbReference>